<keyword evidence="5 10" id="KW-0997">Cell inner membrane</keyword>
<organism evidence="13 14">
    <name type="scientific">Vibrio casei</name>
    <dbReference type="NCBI Taxonomy" id="673372"/>
    <lineage>
        <taxon>Bacteria</taxon>
        <taxon>Pseudomonadati</taxon>
        <taxon>Pseudomonadota</taxon>
        <taxon>Gammaproteobacteria</taxon>
        <taxon>Vibrionales</taxon>
        <taxon>Vibrionaceae</taxon>
        <taxon>Vibrio</taxon>
    </lineage>
</organism>
<dbReference type="InterPro" id="IPR037682">
    <property type="entry name" value="TonB_C"/>
</dbReference>
<feature type="domain" description="TonB C-terminal" evidence="12">
    <location>
        <begin position="140"/>
        <end position="232"/>
    </location>
</feature>
<evidence type="ECO:0000256" key="7">
    <source>
        <dbReference type="ARBA" id="ARBA00022927"/>
    </source>
</evidence>
<dbReference type="InterPro" id="IPR051045">
    <property type="entry name" value="TonB-dependent_transducer"/>
</dbReference>
<dbReference type="Gene3D" id="3.30.1150.10">
    <property type="match status" value="1"/>
</dbReference>
<comment type="similarity">
    <text evidence="2 10">Belongs to the TonB family.</text>
</comment>
<dbReference type="PRINTS" id="PR01374">
    <property type="entry name" value="TONBPROTEIN"/>
</dbReference>
<dbReference type="InterPro" id="IPR003538">
    <property type="entry name" value="TonB"/>
</dbReference>
<evidence type="ECO:0000256" key="5">
    <source>
        <dbReference type="ARBA" id="ARBA00022519"/>
    </source>
</evidence>
<keyword evidence="4 10" id="KW-1003">Cell membrane</keyword>
<dbReference type="PANTHER" id="PTHR33446:SF14">
    <property type="entry name" value="PROTEIN TONB"/>
    <property type="match status" value="1"/>
</dbReference>
<evidence type="ECO:0000256" key="8">
    <source>
        <dbReference type="ARBA" id="ARBA00022989"/>
    </source>
</evidence>
<dbReference type="GO" id="GO:0015891">
    <property type="term" value="P:siderophore transport"/>
    <property type="evidence" value="ECO:0007669"/>
    <property type="project" value="InterPro"/>
</dbReference>
<keyword evidence="7 10" id="KW-0653">Protein transport</keyword>
<dbReference type="GO" id="GO:0005886">
    <property type="term" value="C:plasma membrane"/>
    <property type="evidence" value="ECO:0007669"/>
    <property type="project" value="UniProtKB-SubCell"/>
</dbReference>
<evidence type="ECO:0000256" key="11">
    <source>
        <dbReference type="SAM" id="MobiDB-lite"/>
    </source>
</evidence>
<sequence>MTTENGHTSHWINRTSFRLLVALPLGLVTAIGLFCFMSWMVGSVKTGISDDQAPMAFDMVMQEQDSQSQRRLRKLPEPPEVPESPQELVQPQSLSTPVTSTPLSQVEASQAVLDTNVALSDFGVAVNMPTINTAIGNDIGQQQQAMPLYRAEPAYPARLLKRRVEGFVVMSFTISEQGKPENIEVVQAEPTKAFVRPAVQALRNWKYQPKIEGGKAVKQGGQQVKIEFKISQ</sequence>
<dbReference type="FunFam" id="3.30.1150.10:FF:000006">
    <property type="entry name" value="Protein TonB"/>
    <property type="match status" value="1"/>
</dbReference>
<evidence type="ECO:0000256" key="1">
    <source>
        <dbReference type="ARBA" id="ARBA00004383"/>
    </source>
</evidence>
<protein>
    <recommendedName>
        <fullName evidence="10">Protein TonB</fullName>
    </recommendedName>
</protein>
<comment type="caution">
    <text evidence="13">The sequence shown here is derived from an EMBL/GenBank/DDBJ whole genome shotgun (WGS) entry which is preliminary data.</text>
</comment>
<keyword evidence="8 10" id="KW-1133">Transmembrane helix</keyword>
<evidence type="ECO:0000256" key="3">
    <source>
        <dbReference type="ARBA" id="ARBA00022448"/>
    </source>
</evidence>
<keyword evidence="3 10" id="KW-0813">Transport</keyword>
<evidence type="ECO:0000256" key="9">
    <source>
        <dbReference type="ARBA" id="ARBA00023136"/>
    </source>
</evidence>
<dbReference type="Pfam" id="PF03544">
    <property type="entry name" value="TonB_C"/>
    <property type="match status" value="1"/>
</dbReference>
<feature type="region of interest" description="Disordered" evidence="11">
    <location>
        <begin position="62"/>
        <end position="99"/>
    </location>
</feature>
<gene>
    <name evidence="13" type="ORF">CIK83_08560</name>
</gene>
<dbReference type="NCBIfam" id="TIGR01352">
    <property type="entry name" value="tonB_Cterm"/>
    <property type="match status" value="1"/>
</dbReference>
<dbReference type="GO" id="GO:0055085">
    <property type="term" value="P:transmembrane transport"/>
    <property type="evidence" value="ECO:0007669"/>
    <property type="project" value="InterPro"/>
</dbReference>
<keyword evidence="14" id="KW-1185">Reference proteome</keyword>
<evidence type="ECO:0000256" key="2">
    <source>
        <dbReference type="ARBA" id="ARBA00006555"/>
    </source>
</evidence>
<dbReference type="InterPro" id="IPR006260">
    <property type="entry name" value="TonB/TolA_C"/>
</dbReference>
<evidence type="ECO:0000313" key="14">
    <source>
        <dbReference type="Proteomes" id="UP000252479"/>
    </source>
</evidence>
<evidence type="ECO:0000256" key="6">
    <source>
        <dbReference type="ARBA" id="ARBA00022692"/>
    </source>
</evidence>
<dbReference type="EMBL" id="QPGL01000001">
    <property type="protein sequence ID" value="RCS74047.1"/>
    <property type="molecule type" value="Genomic_DNA"/>
</dbReference>
<dbReference type="GO" id="GO:0031992">
    <property type="term" value="F:energy transducer activity"/>
    <property type="evidence" value="ECO:0007669"/>
    <property type="project" value="InterPro"/>
</dbReference>
<dbReference type="OrthoDB" id="1628901at2"/>
<evidence type="ECO:0000259" key="12">
    <source>
        <dbReference type="PROSITE" id="PS52015"/>
    </source>
</evidence>
<evidence type="ECO:0000313" key="13">
    <source>
        <dbReference type="EMBL" id="RCS74047.1"/>
    </source>
</evidence>
<name>A0A368LQA2_9VIBR</name>
<proteinExistence type="inferred from homology"/>
<comment type="subcellular location">
    <subcellularLocation>
        <location evidence="1 10">Cell inner membrane</location>
        <topology evidence="1 10">Single-pass membrane protein</topology>
        <orientation evidence="1 10">Periplasmic side</orientation>
    </subcellularLocation>
</comment>
<dbReference type="SUPFAM" id="SSF74653">
    <property type="entry name" value="TolA/TonB C-terminal domain"/>
    <property type="match status" value="1"/>
</dbReference>
<keyword evidence="10" id="KW-0735">Signal-anchor</keyword>
<evidence type="ECO:0000256" key="10">
    <source>
        <dbReference type="RuleBase" id="RU362123"/>
    </source>
</evidence>
<feature type="transmembrane region" description="Helical" evidence="10">
    <location>
        <begin position="20"/>
        <end position="41"/>
    </location>
</feature>
<dbReference type="GO" id="GO:0030288">
    <property type="term" value="C:outer membrane-bounded periplasmic space"/>
    <property type="evidence" value="ECO:0007669"/>
    <property type="project" value="InterPro"/>
</dbReference>
<comment type="function">
    <text evidence="10">Interacts with outer membrane receptor proteins that carry out high-affinity binding and energy dependent uptake into the periplasmic space of specific substrates. It could act to transduce energy from the cytoplasmic membrane to specific energy-requiring processes in the outer membrane, resulting in the release into the periplasm of ligands bound by these outer membrane proteins.</text>
</comment>
<dbReference type="AlphaFoldDB" id="A0A368LQA2"/>
<keyword evidence="6 10" id="KW-0812">Transmembrane</keyword>
<dbReference type="PROSITE" id="PS52015">
    <property type="entry name" value="TONB_CTD"/>
    <property type="match status" value="1"/>
</dbReference>
<keyword evidence="9 10" id="KW-0472">Membrane</keyword>
<dbReference type="GO" id="GO:0015031">
    <property type="term" value="P:protein transport"/>
    <property type="evidence" value="ECO:0007669"/>
    <property type="project" value="UniProtKB-UniRule"/>
</dbReference>
<evidence type="ECO:0000256" key="4">
    <source>
        <dbReference type="ARBA" id="ARBA00022475"/>
    </source>
</evidence>
<accession>A0A368LQA2</accession>
<dbReference type="Proteomes" id="UP000252479">
    <property type="component" value="Unassembled WGS sequence"/>
</dbReference>
<feature type="compositionally biased region" description="Low complexity" evidence="11">
    <location>
        <begin position="83"/>
        <end position="99"/>
    </location>
</feature>
<dbReference type="PANTHER" id="PTHR33446">
    <property type="entry name" value="PROTEIN TONB-RELATED"/>
    <property type="match status" value="1"/>
</dbReference>
<reference evidence="13 14" key="1">
    <citation type="journal article" date="2017" name="Elife">
        <title>Extensive horizontal gene transfer in cheese-associated bacteria.</title>
        <authorList>
            <person name="Bonham K.S."/>
            <person name="Wolfe B.E."/>
            <person name="Dutton R.J."/>
        </authorList>
    </citation>
    <scope>NUCLEOTIDE SEQUENCE [LARGE SCALE GENOMIC DNA]</scope>
    <source>
        <strain evidence="13 14">JB196</strain>
    </source>
</reference>